<name>A0A7R8UBW8_HERIL</name>
<feature type="domain" description="SCP" evidence="4">
    <location>
        <begin position="335"/>
        <end position="471"/>
    </location>
</feature>
<evidence type="ECO:0000256" key="3">
    <source>
        <dbReference type="SAM" id="MobiDB-lite"/>
    </source>
</evidence>
<dbReference type="CDD" id="cd05382">
    <property type="entry name" value="CAP_GAPR1-like"/>
    <property type="match status" value="2"/>
</dbReference>
<organism evidence="5 6">
    <name type="scientific">Hermetia illucens</name>
    <name type="common">Black soldier fly</name>
    <dbReference type="NCBI Taxonomy" id="343691"/>
    <lineage>
        <taxon>Eukaryota</taxon>
        <taxon>Metazoa</taxon>
        <taxon>Ecdysozoa</taxon>
        <taxon>Arthropoda</taxon>
        <taxon>Hexapoda</taxon>
        <taxon>Insecta</taxon>
        <taxon>Pterygota</taxon>
        <taxon>Neoptera</taxon>
        <taxon>Endopterygota</taxon>
        <taxon>Diptera</taxon>
        <taxon>Brachycera</taxon>
        <taxon>Stratiomyomorpha</taxon>
        <taxon>Stratiomyidae</taxon>
        <taxon>Hermetiinae</taxon>
        <taxon>Hermetia</taxon>
    </lineage>
</organism>
<dbReference type="SUPFAM" id="SSF55797">
    <property type="entry name" value="PR-1-like"/>
    <property type="match status" value="2"/>
</dbReference>
<dbReference type="GO" id="GO:0005576">
    <property type="term" value="C:extracellular region"/>
    <property type="evidence" value="ECO:0007669"/>
    <property type="project" value="UniProtKB-SubCell"/>
</dbReference>
<evidence type="ECO:0000313" key="5">
    <source>
        <dbReference type="EMBL" id="CAD7077936.1"/>
    </source>
</evidence>
<keyword evidence="6" id="KW-1185">Reference proteome</keyword>
<dbReference type="InParanoid" id="A0A7R8UBW8"/>
<dbReference type="Proteomes" id="UP000594454">
    <property type="component" value="Chromosome 1"/>
</dbReference>
<proteinExistence type="predicted"/>
<dbReference type="InterPro" id="IPR014044">
    <property type="entry name" value="CAP_dom"/>
</dbReference>
<dbReference type="InterPro" id="IPR018244">
    <property type="entry name" value="Allrgn_V5/Tpx1_CS"/>
</dbReference>
<dbReference type="OrthoDB" id="337038at2759"/>
<evidence type="ECO:0000259" key="4">
    <source>
        <dbReference type="SMART" id="SM00198"/>
    </source>
</evidence>
<accession>A0A7R8UBW8</accession>
<dbReference type="InterPro" id="IPR034113">
    <property type="entry name" value="SCP_GAPR1-like"/>
</dbReference>
<dbReference type="EMBL" id="LR899009">
    <property type="protein sequence ID" value="CAD7077936.1"/>
    <property type="molecule type" value="Genomic_DNA"/>
</dbReference>
<evidence type="ECO:0000256" key="1">
    <source>
        <dbReference type="ARBA" id="ARBA00004613"/>
    </source>
</evidence>
<dbReference type="PANTHER" id="PTHR10334">
    <property type="entry name" value="CYSTEINE-RICH SECRETORY PROTEIN-RELATED"/>
    <property type="match status" value="1"/>
</dbReference>
<feature type="domain" description="SCP" evidence="4">
    <location>
        <begin position="157"/>
        <end position="293"/>
    </location>
</feature>
<feature type="region of interest" description="Disordered" evidence="3">
    <location>
        <begin position="126"/>
        <end position="148"/>
    </location>
</feature>
<dbReference type="SMART" id="SM00198">
    <property type="entry name" value="SCP"/>
    <property type="match status" value="2"/>
</dbReference>
<dbReference type="PROSITE" id="PS01009">
    <property type="entry name" value="CRISP_1"/>
    <property type="match status" value="1"/>
</dbReference>
<gene>
    <name evidence="5" type="ORF">HERILL_LOCUS1234</name>
</gene>
<sequence length="481" mass="54372">MASRCKTARPVLIDATRIPTVSSSHDCGSLSRVVMVRKTDQRLINHKKAQGDSQCEVVTFETIQTYKGHKPDRTVVTRERRDFTSPDVTKSPSIVRLMSRGSSTSPPNERTRLSSHDVSYEYRNGFLSNGTSKSGTQLSLRQKSPSPGSVKKSVFGEFEIECLKAHNEFRVKHGVPTLKLNKRLCRFAEEWAKVLASRGNPIHRSNSPYGENIFCAWSSAPNGAIVDGREPVEHWYSEVDNHAFGREPTTLRTGHFTQVVWKDSREIGVGQAKNRSGQVYVVVNYDPPGNFIGSFAENVPPIGGFPLTPRIVIDRVPESPESSLSSSGYSDEMCDFITKILKYHNDYRRKHGVLELKLNPDLCQLSQEWADKLAKEDRFAYRPNSMYGENIYCLWSSDRNAKANPKDVCRSWYEEHREHSYIVEPKGAFRAGQFTQMVWKSTQELGVGLAKTRRGKVIVVCNYHPRGNTVGEFMANVLRPH</sequence>
<dbReference type="InterPro" id="IPR035940">
    <property type="entry name" value="CAP_sf"/>
</dbReference>
<evidence type="ECO:0000256" key="2">
    <source>
        <dbReference type="ARBA" id="ARBA00022525"/>
    </source>
</evidence>
<dbReference type="AlphaFoldDB" id="A0A7R8UBW8"/>
<comment type="subcellular location">
    <subcellularLocation>
        <location evidence="1">Secreted</location>
    </subcellularLocation>
</comment>
<keyword evidence="2" id="KW-0964">Secreted</keyword>
<feature type="compositionally biased region" description="Polar residues" evidence="3">
    <location>
        <begin position="126"/>
        <end position="142"/>
    </location>
</feature>
<dbReference type="InterPro" id="IPR001283">
    <property type="entry name" value="CRISP-related"/>
</dbReference>
<feature type="region of interest" description="Disordered" evidence="3">
    <location>
        <begin position="79"/>
        <end position="114"/>
    </location>
</feature>
<reference evidence="5 6" key="1">
    <citation type="submission" date="2020-11" db="EMBL/GenBank/DDBJ databases">
        <authorList>
            <person name="Wallbank WR R."/>
            <person name="Pardo Diaz C."/>
            <person name="Kozak K."/>
            <person name="Martin S."/>
            <person name="Jiggins C."/>
            <person name="Moest M."/>
            <person name="Warren A I."/>
            <person name="Generalovic N T."/>
            <person name="Byers J.R.P. K."/>
            <person name="Montejo-Kovacevich G."/>
            <person name="Yen C E."/>
        </authorList>
    </citation>
    <scope>NUCLEOTIDE SEQUENCE [LARGE SCALE GENOMIC DNA]</scope>
</reference>
<dbReference type="Gene3D" id="3.40.33.10">
    <property type="entry name" value="CAP"/>
    <property type="match status" value="2"/>
</dbReference>
<protein>
    <recommendedName>
        <fullName evidence="4">SCP domain-containing protein</fullName>
    </recommendedName>
</protein>
<dbReference type="FunFam" id="3.40.33.10:FF:000002">
    <property type="entry name" value="Golgi-associated plant pathogenesis-related protein 1"/>
    <property type="match status" value="2"/>
</dbReference>
<dbReference type="Pfam" id="PF00188">
    <property type="entry name" value="CAP"/>
    <property type="match status" value="2"/>
</dbReference>
<evidence type="ECO:0000313" key="6">
    <source>
        <dbReference type="Proteomes" id="UP000594454"/>
    </source>
</evidence>
<dbReference type="PRINTS" id="PR00837">
    <property type="entry name" value="V5TPXLIKE"/>
</dbReference>